<organism evidence="1">
    <name type="scientific">Sesamum radiatum</name>
    <name type="common">Black benniseed</name>
    <dbReference type="NCBI Taxonomy" id="300843"/>
    <lineage>
        <taxon>Eukaryota</taxon>
        <taxon>Viridiplantae</taxon>
        <taxon>Streptophyta</taxon>
        <taxon>Embryophyta</taxon>
        <taxon>Tracheophyta</taxon>
        <taxon>Spermatophyta</taxon>
        <taxon>Magnoliopsida</taxon>
        <taxon>eudicotyledons</taxon>
        <taxon>Gunneridae</taxon>
        <taxon>Pentapetalae</taxon>
        <taxon>asterids</taxon>
        <taxon>lamiids</taxon>
        <taxon>Lamiales</taxon>
        <taxon>Pedaliaceae</taxon>
        <taxon>Sesamum</taxon>
    </lineage>
</organism>
<dbReference type="GO" id="GO:0004497">
    <property type="term" value="F:monooxygenase activity"/>
    <property type="evidence" value="ECO:0007669"/>
    <property type="project" value="InterPro"/>
</dbReference>
<dbReference type="Gene3D" id="1.10.630.10">
    <property type="entry name" value="Cytochrome P450"/>
    <property type="match status" value="1"/>
</dbReference>
<proteinExistence type="predicted"/>
<evidence type="ECO:0000313" key="1">
    <source>
        <dbReference type="EMBL" id="KAL0366149.1"/>
    </source>
</evidence>
<sequence>MVAKGVRSLPIIQPPYRRNRTFLNHHLTAAVAPEKPSKLPVRKVPGDYGLPLIGPWKDRQDYFYNQGRDEFFKSRIQKYQSTVFRTNMPPGPSFPSTRTS</sequence>
<dbReference type="EMBL" id="JACGWJ010000015">
    <property type="protein sequence ID" value="KAL0366149.1"/>
    <property type="molecule type" value="Genomic_DNA"/>
</dbReference>
<reference evidence="1" key="2">
    <citation type="journal article" date="2024" name="Plant">
        <title>Genomic evolution and insights into agronomic trait innovations of Sesamum species.</title>
        <authorList>
            <person name="Miao H."/>
            <person name="Wang L."/>
            <person name="Qu L."/>
            <person name="Liu H."/>
            <person name="Sun Y."/>
            <person name="Le M."/>
            <person name="Wang Q."/>
            <person name="Wei S."/>
            <person name="Zheng Y."/>
            <person name="Lin W."/>
            <person name="Duan Y."/>
            <person name="Cao H."/>
            <person name="Xiong S."/>
            <person name="Wang X."/>
            <person name="Wei L."/>
            <person name="Li C."/>
            <person name="Ma Q."/>
            <person name="Ju M."/>
            <person name="Zhao R."/>
            <person name="Li G."/>
            <person name="Mu C."/>
            <person name="Tian Q."/>
            <person name="Mei H."/>
            <person name="Zhang T."/>
            <person name="Gao T."/>
            <person name="Zhang H."/>
        </authorList>
    </citation>
    <scope>NUCLEOTIDE SEQUENCE</scope>
    <source>
        <strain evidence="1">G02</strain>
    </source>
</reference>
<gene>
    <name evidence="1" type="ORF">Sradi_3505000</name>
</gene>
<reference evidence="1" key="1">
    <citation type="submission" date="2020-06" db="EMBL/GenBank/DDBJ databases">
        <authorList>
            <person name="Li T."/>
            <person name="Hu X."/>
            <person name="Zhang T."/>
            <person name="Song X."/>
            <person name="Zhang H."/>
            <person name="Dai N."/>
            <person name="Sheng W."/>
            <person name="Hou X."/>
            <person name="Wei L."/>
        </authorList>
    </citation>
    <scope>NUCLEOTIDE SEQUENCE</scope>
    <source>
        <strain evidence="1">G02</strain>
        <tissue evidence="1">Leaf</tissue>
    </source>
</reference>
<accession>A0AAW2QE65</accession>
<dbReference type="AlphaFoldDB" id="A0AAW2QE65"/>
<name>A0AAW2QE65_SESRA</name>
<comment type="caution">
    <text evidence="1">The sequence shown here is derived from an EMBL/GenBank/DDBJ whole genome shotgun (WGS) entry which is preliminary data.</text>
</comment>
<dbReference type="GO" id="GO:0020037">
    <property type="term" value="F:heme binding"/>
    <property type="evidence" value="ECO:0007669"/>
    <property type="project" value="InterPro"/>
</dbReference>
<protein>
    <submittedName>
        <fullName evidence="1">Allene oxide synthase 1, chloroplastic</fullName>
    </submittedName>
</protein>
<dbReference type="GO" id="GO:0005506">
    <property type="term" value="F:iron ion binding"/>
    <property type="evidence" value="ECO:0007669"/>
    <property type="project" value="InterPro"/>
</dbReference>
<dbReference type="GO" id="GO:0016705">
    <property type="term" value="F:oxidoreductase activity, acting on paired donors, with incorporation or reduction of molecular oxygen"/>
    <property type="evidence" value="ECO:0007669"/>
    <property type="project" value="InterPro"/>
</dbReference>
<dbReference type="InterPro" id="IPR036396">
    <property type="entry name" value="Cyt_P450_sf"/>
</dbReference>